<gene>
    <name evidence="1" type="ORF">ATN00_17435</name>
</gene>
<keyword evidence="2" id="KW-1185">Reference proteome</keyword>
<accession>A0A0S3F4X0</accession>
<dbReference type="GO" id="GO:0030638">
    <property type="term" value="P:polyketide metabolic process"/>
    <property type="evidence" value="ECO:0007669"/>
    <property type="project" value="InterPro"/>
</dbReference>
<dbReference type="SUPFAM" id="SSF54427">
    <property type="entry name" value="NTF2-like"/>
    <property type="match status" value="1"/>
</dbReference>
<name>A0A0S3F4X0_9SPHN</name>
<dbReference type="EMBL" id="CP013264">
    <property type="protein sequence ID" value="ALR22741.1"/>
    <property type="molecule type" value="Genomic_DNA"/>
</dbReference>
<dbReference type="Gene3D" id="3.10.450.50">
    <property type="match status" value="1"/>
</dbReference>
<reference evidence="1 2" key="1">
    <citation type="submission" date="2015-11" db="EMBL/GenBank/DDBJ databases">
        <title>A Two-component Flavoprotein Monooxygenase System MeaXY Responsible for para-Hydroxylation of 2-Methyl-6-ethylaniline and 2,6-Diethylaniline in Sphingobium baderi DE-13.</title>
        <authorList>
            <person name="Cheng M."/>
            <person name="Meng Q."/>
            <person name="Yang Y."/>
            <person name="Chu C."/>
            <person name="Yan X."/>
            <person name="He J."/>
            <person name="Li S."/>
        </authorList>
    </citation>
    <scope>NUCLEOTIDE SEQUENCE [LARGE SCALE GENOMIC DNA]</scope>
    <source>
        <strain evidence="1 2">DE-13</strain>
    </source>
</reference>
<dbReference type="AlphaFoldDB" id="A0A0S3F4X0"/>
<evidence type="ECO:0000313" key="1">
    <source>
        <dbReference type="EMBL" id="ALR22741.1"/>
    </source>
</evidence>
<evidence type="ECO:0000313" key="2">
    <source>
        <dbReference type="Proteomes" id="UP000056968"/>
    </source>
</evidence>
<dbReference type="STRING" id="1332080.ATN00_17435"/>
<dbReference type="InterPro" id="IPR009959">
    <property type="entry name" value="Cyclase_SnoaL-like"/>
</dbReference>
<organism evidence="1 2">
    <name type="scientific">Sphingobium baderi</name>
    <dbReference type="NCBI Taxonomy" id="1332080"/>
    <lineage>
        <taxon>Bacteria</taxon>
        <taxon>Pseudomonadati</taxon>
        <taxon>Pseudomonadota</taxon>
        <taxon>Alphaproteobacteria</taxon>
        <taxon>Sphingomonadales</taxon>
        <taxon>Sphingomonadaceae</taxon>
        <taxon>Sphingobium</taxon>
    </lineage>
</organism>
<protein>
    <recommendedName>
        <fullName evidence="3">Ester cyclase</fullName>
    </recommendedName>
</protein>
<dbReference type="Proteomes" id="UP000056968">
    <property type="component" value="Chromosome"/>
</dbReference>
<evidence type="ECO:0008006" key="3">
    <source>
        <dbReference type="Google" id="ProtNLM"/>
    </source>
</evidence>
<dbReference type="KEGG" id="sbd:ATN00_17435"/>
<dbReference type="Pfam" id="PF07366">
    <property type="entry name" value="SnoaL"/>
    <property type="match status" value="1"/>
</dbReference>
<dbReference type="InterPro" id="IPR032710">
    <property type="entry name" value="NTF2-like_dom_sf"/>
</dbReference>
<proteinExistence type="predicted"/>
<sequence length="167" mass="19163">MAWKEPIRDQLDVSGSTVLTDKQKKMVKHWTDLQETLNAGDFDGMDRFFHPDFRYGNPNRPDLGTYEQWKTSPVALYKTFFPAAYKTIDAVGKGDDEIWIYATHYCKHVGGPYMGVQPTGNEFQVNWFSIVKFKDDKIVSIFSISDVLTMLKDIGVVEVPQPVDPYK</sequence>
<dbReference type="OrthoDB" id="7502575at2"/>
<dbReference type="RefSeq" id="WP_062066990.1">
    <property type="nucleotide sequence ID" value="NZ_CP013264.1"/>
</dbReference>